<name>A2G5W0_TRIV3</name>
<dbReference type="SMR" id="A2G5W0"/>
<gene>
    <name evidence="3" type="ORF">TVAG_287990</name>
</gene>
<dbReference type="RefSeq" id="XP_001300387.1">
    <property type="nucleotide sequence ID" value="XM_001300386.1"/>
</dbReference>
<evidence type="ECO:0000256" key="1">
    <source>
        <dbReference type="SAM" id="MobiDB-lite"/>
    </source>
</evidence>
<reference evidence="3" key="1">
    <citation type="submission" date="2006-10" db="EMBL/GenBank/DDBJ databases">
        <authorList>
            <person name="Amadeo P."/>
            <person name="Zhao Q."/>
            <person name="Wortman J."/>
            <person name="Fraser-Liggett C."/>
            <person name="Carlton J."/>
        </authorList>
    </citation>
    <scope>NUCLEOTIDE SEQUENCE</scope>
    <source>
        <strain evidence="3">G3</strain>
    </source>
</reference>
<dbReference type="VEuPathDB" id="TrichDB:TVAG_287990"/>
<keyword evidence="2" id="KW-1133">Transmembrane helix</keyword>
<evidence type="ECO:0000256" key="2">
    <source>
        <dbReference type="SAM" id="Phobius"/>
    </source>
</evidence>
<evidence type="ECO:0000313" key="4">
    <source>
        <dbReference type="Proteomes" id="UP000001542"/>
    </source>
</evidence>
<keyword evidence="2" id="KW-0812">Transmembrane</keyword>
<keyword evidence="4" id="KW-1185">Reference proteome</keyword>
<feature type="region of interest" description="Disordered" evidence="1">
    <location>
        <begin position="99"/>
        <end position="138"/>
    </location>
</feature>
<dbReference type="Proteomes" id="UP000001542">
    <property type="component" value="Unassembled WGS sequence"/>
</dbReference>
<accession>A2G5W0</accession>
<organism evidence="3 4">
    <name type="scientific">Trichomonas vaginalis (strain ATCC PRA-98 / G3)</name>
    <dbReference type="NCBI Taxonomy" id="412133"/>
    <lineage>
        <taxon>Eukaryota</taxon>
        <taxon>Metamonada</taxon>
        <taxon>Parabasalia</taxon>
        <taxon>Trichomonadida</taxon>
        <taxon>Trichomonadidae</taxon>
        <taxon>Trichomonas</taxon>
    </lineage>
</organism>
<reference evidence="3" key="2">
    <citation type="journal article" date="2007" name="Science">
        <title>Draft genome sequence of the sexually transmitted pathogen Trichomonas vaginalis.</title>
        <authorList>
            <person name="Carlton J.M."/>
            <person name="Hirt R.P."/>
            <person name="Silva J.C."/>
            <person name="Delcher A.L."/>
            <person name="Schatz M."/>
            <person name="Zhao Q."/>
            <person name="Wortman J.R."/>
            <person name="Bidwell S.L."/>
            <person name="Alsmark U.C.M."/>
            <person name="Besteiro S."/>
            <person name="Sicheritz-Ponten T."/>
            <person name="Noel C.J."/>
            <person name="Dacks J.B."/>
            <person name="Foster P.G."/>
            <person name="Simillion C."/>
            <person name="Van de Peer Y."/>
            <person name="Miranda-Saavedra D."/>
            <person name="Barton G.J."/>
            <person name="Westrop G.D."/>
            <person name="Mueller S."/>
            <person name="Dessi D."/>
            <person name="Fiori P.L."/>
            <person name="Ren Q."/>
            <person name="Paulsen I."/>
            <person name="Zhang H."/>
            <person name="Bastida-Corcuera F.D."/>
            <person name="Simoes-Barbosa A."/>
            <person name="Brown M.T."/>
            <person name="Hayes R.D."/>
            <person name="Mukherjee M."/>
            <person name="Okumura C.Y."/>
            <person name="Schneider R."/>
            <person name="Smith A.J."/>
            <person name="Vanacova S."/>
            <person name="Villalvazo M."/>
            <person name="Haas B.J."/>
            <person name="Pertea M."/>
            <person name="Feldblyum T.V."/>
            <person name="Utterback T.R."/>
            <person name="Shu C.L."/>
            <person name="Osoegawa K."/>
            <person name="de Jong P.J."/>
            <person name="Hrdy I."/>
            <person name="Horvathova L."/>
            <person name="Zubacova Z."/>
            <person name="Dolezal P."/>
            <person name="Malik S.B."/>
            <person name="Logsdon J.M. Jr."/>
            <person name="Henze K."/>
            <person name="Gupta A."/>
            <person name="Wang C.C."/>
            <person name="Dunne R.L."/>
            <person name="Upcroft J.A."/>
            <person name="Upcroft P."/>
            <person name="White O."/>
            <person name="Salzberg S.L."/>
            <person name="Tang P."/>
            <person name="Chiu C.-H."/>
            <person name="Lee Y.-S."/>
            <person name="Embley T.M."/>
            <person name="Coombs G.H."/>
            <person name="Mottram J.C."/>
            <person name="Tachezy J."/>
            <person name="Fraser-Liggett C.M."/>
            <person name="Johnson P.J."/>
        </authorList>
    </citation>
    <scope>NUCLEOTIDE SEQUENCE [LARGE SCALE GENOMIC DNA]</scope>
    <source>
        <strain evidence="3">G3</strain>
    </source>
</reference>
<dbReference type="InParanoid" id="A2G5W0"/>
<dbReference type="AlphaFoldDB" id="A2G5W0"/>
<keyword evidence="2" id="KW-0472">Membrane</keyword>
<dbReference type="VEuPathDB" id="TrichDB:TVAGG3_0780790"/>
<protein>
    <submittedName>
        <fullName evidence="3">Uncharacterized protein</fullName>
    </submittedName>
</protein>
<feature type="transmembrane region" description="Helical" evidence="2">
    <location>
        <begin position="20"/>
        <end position="47"/>
    </location>
</feature>
<dbReference type="KEGG" id="tva:4745110"/>
<dbReference type="EMBL" id="DS114449">
    <property type="protein sequence ID" value="EAX87457.1"/>
    <property type="molecule type" value="Genomic_DNA"/>
</dbReference>
<proteinExistence type="predicted"/>
<feature type="compositionally biased region" description="Low complexity" evidence="1">
    <location>
        <begin position="110"/>
        <end position="123"/>
    </location>
</feature>
<sequence>MPLNKSKGFFSKPFMRLTIYLIYLNIGIILGLSLIGLVIYCICSFICCRNRNVRNDEDRLMQHDVMMYRTGPVMPISPFFWPQGPVQFPFFNQMPGVPAFQGFNYPQPSPQNQHNQNQQEQNPFGQNIHFAEVPSEQP</sequence>
<evidence type="ECO:0000313" key="3">
    <source>
        <dbReference type="EMBL" id="EAX87457.1"/>
    </source>
</evidence>